<dbReference type="GO" id="GO:0003676">
    <property type="term" value="F:nucleic acid binding"/>
    <property type="evidence" value="ECO:0007669"/>
    <property type="project" value="InterPro"/>
</dbReference>
<feature type="region of interest" description="Disordered" evidence="1">
    <location>
        <begin position="671"/>
        <end position="721"/>
    </location>
</feature>
<dbReference type="PROSITE" id="PS50994">
    <property type="entry name" value="INTEGRASE"/>
    <property type="match status" value="1"/>
</dbReference>
<protein>
    <submittedName>
        <fullName evidence="3">Putative Transposon Tn7 transposition protein TnsB</fullName>
    </submittedName>
</protein>
<keyword evidence="4" id="KW-1185">Reference proteome</keyword>
<organism evidence="3 4">
    <name type="scientific">Nitrospira moscoviensis</name>
    <dbReference type="NCBI Taxonomy" id="42253"/>
    <lineage>
        <taxon>Bacteria</taxon>
        <taxon>Pseudomonadati</taxon>
        <taxon>Nitrospirota</taxon>
        <taxon>Nitrospiria</taxon>
        <taxon>Nitrospirales</taxon>
        <taxon>Nitrospiraceae</taxon>
        <taxon>Nitrospira</taxon>
    </lineage>
</organism>
<sequence length="733" mass="83915">MDLLRGMVLTFKKDKSGETVTREKIWWVASDGSHCYTVDMDKDRPGETPLYERSDILIGIQNGGILLNQSDPIGNLPVDRKITERRQGVLERLRRLWASLDHLVQTRLSEIINPATRSALFEAASKEQNCCPATYYKYFWRYLKGDGSLSAVDTKHDRCGGRGKPKSHSGKKRGRRTRTAQGELVVIGINVDPTLSRYMARHAQRTWEHQSKRSLEQCHQLFLEQHYGTSYESRGGEIIVVLPPEDQMPTLDQYRYSYEAVKDEARAIRAREGTIAFNLRHRPLIGNSTVGEIGPGSTFQIDATLGDIYLVSSIDRSRIIGRPVIYIVIDVFTRMIVGFAVTLEGPSWLGAMEALENTTADKVAYCAQYGIHIEESQWPSHHLPWRILADRGELEGYNIETLIENLGVREDTTAPYRADWKGIVERNFRLLNDKCIKWVPGAVYPHHVRGGPDYRLDAVLTLQEFRQLMIRCILAHNQGHHMSWYRMDEYMIRDRVDAFPIDLWEWGMEHRTGHLQTRPQDLIRMNLLPKGEATASGAGLRFNGLLYRCEEDLSPDWFIRKPGKKQLTLPVSYYPPCVETIYLRLDRGTKLVPCHLRAEEALYKTREWYEKQDDDARRDAASKSAQTRVRSVTANFHRQQTALIEVATAQKSPAIEQMSDAQRVKDIRPNRETERTKEREAHAMRLGVRSEERSSIGAVSEGAIDNQTEASSYVPPSRPVSMLRQLRKEALGK</sequence>
<reference evidence="3 4" key="1">
    <citation type="journal article" date="2015" name="Proc. Natl. Acad. Sci. U.S.A.">
        <title>Expanded metabolic versatility of ubiquitous nitrite-oxidizing bacteria from the genus Nitrospira.</title>
        <authorList>
            <person name="Koch H."/>
            <person name="Lucker S."/>
            <person name="Albertsen M."/>
            <person name="Kitzinger K."/>
            <person name="Herbold C."/>
            <person name="Spieck E."/>
            <person name="Nielsen P.H."/>
            <person name="Wagner M."/>
            <person name="Daims H."/>
        </authorList>
    </citation>
    <scope>NUCLEOTIDE SEQUENCE [LARGE SCALE GENOMIC DNA]</scope>
    <source>
        <strain evidence="3 4">NSP M-1</strain>
    </source>
</reference>
<feature type="compositionally biased region" description="Basic and acidic residues" evidence="1">
    <location>
        <begin position="671"/>
        <end position="694"/>
    </location>
</feature>
<dbReference type="KEGG" id="nmv:NITMOv2_4279"/>
<feature type="compositionally biased region" description="Basic residues" evidence="1">
    <location>
        <begin position="161"/>
        <end position="178"/>
    </location>
</feature>
<gene>
    <name evidence="3" type="ORF">NITMOv2_4279</name>
</gene>
<feature type="domain" description="Integrase catalytic" evidence="2">
    <location>
        <begin position="291"/>
        <end position="497"/>
    </location>
</feature>
<evidence type="ECO:0000256" key="1">
    <source>
        <dbReference type="SAM" id="MobiDB-lite"/>
    </source>
</evidence>
<dbReference type="InterPro" id="IPR036397">
    <property type="entry name" value="RNaseH_sf"/>
</dbReference>
<feature type="region of interest" description="Disordered" evidence="1">
    <location>
        <begin position="153"/>
        <end position="178"/>
    </location>
</feature>
<dbReference type="GO" id="GO:0015074">
    <property type="term" value="P:DNA integration"/>
    <property type="evidence" value="ECO:0007669"/>
    <property type="project" value="InterPro"/>
</dbReference>
<dbReference type="InterPro" id="IPR012337">
    <property type="entry name" value="RNaseH-like_sf"/>
</dbReference>
<dbReference type="Proteomes" id="UP000069205">
    <property type="component" value="Chromosome"/>
</dbReference>
<name>A0A0K2GI96_NITMO</name>
<evidence type="ECO:0000259" key="2">
    <source>
        <dbReference type="PROSITE" id="PS50994"/>
    </source>
</evidence>
<dbReference type="STRING" id="42253.NITMOv2_4279"/>
<proteinExistence type="predicted"/>
<dbReference type="InterPro" id="IPR001584">
    <property type="entry name" value="Integrase_cat-core"/>
</dbReference>
<evidence type="ECO:0000313" key="3">
    <source>
        <dbReference type="EMBL" id="ALA60656.1"/>
    </source>
</evidence>
<dbReference type="PATRIC" id="fig|42253.5.peg.4222"/>
<dbReference type="SUPFAM" id="SSF53098">
    <property type="entry name" value="Ribonuclease H-like"/>
    <property type="match status" value="1"/>
</dbReference>
<dbReference type="OrthoDB" id="501284at2"/>
<dbReference type="RefSeq" id="WP_083448228.1">
    <property type="nucleotide sequence ID" value="NZ_CP011801.1"/>
</dbReference>
<dbReference type="AlphaFoldDB" id="A0A0K2GI96"/>
<accession>A0A0K2GI96</accession>
<dbReference type="Gene3D" id="3.30.420.10">
    <property type="entry name" value="Ribonuclease H-like superfamily/Ribonuclease H"/>
    <property type="match status" value="1"/>
</dbReference>
<evidence type="ECO:0000313" key="4">
    <source>
        <dbReference type="Proteomes" id="UP000069205"/>
    </source>
</evidence>
<dbReference type="EMBL" id="CP011801">
    <property type="protein sequence ID" value="ALA60656.1"/>
    <property type="molecule type" value="Genomic_DNA"/>
</dbReference>